<protein>
    <submittedName>
        <fullName evidence="1">Uncharacterized protein</fullName>
    </submittedName>
</protein>
<accession>A0A437AQH8</accession>
<evidence type="ECO:0000313" key="1">
    <source>
        <dbReference type="EMBL" id="RVD93362.1"/>
    </source>
</evidence>
<dbReference type="AlphaFoldDB" id="A0A437AQH8"/>
<proteinExistence type="predicted"/>
<organism evidence="1 2">
    <name type="scientific">Tubulinosema ratisbonensis</name>
    <dbReference type="NCBI Taxonomy" id="291195"/>
    <lineage>
        <taxon>Eukaryota</taxon>
        <taxon>Fungi</taxon>
        <taxon>Fungi incertae sedis</taxon>
        <taxon>Microsporidia</taxon>
        <taxon>Tubulinosematoidea</taxon>
        <taxon>Tubulinosematidae</taxon>
        <taxon>Tubulinosema</taxon>
    </lineage>
</organism>
<dbReference type="Proteomes" id="UP000282876">
    <property type="component" value="Unassembled WGS sequence"/>
</dbReference>
<sequence>MKSKQVSEIMFSLQKSHDNVSWEQVQKKFTELTDKFSEHFPHLNPPKIIFEQTGISFHVKLHIFDTLIESAKSRRSKCVALLTMIDFGLQIIEANIEELSKEPDMPIVQESVITTIKKKKKKRTRRSGDVLDNDELAELGIGTHLHKSTNYDNNMISDAQETSVPGLKYTNENYNNEEKKIDYATEVKNFCKENKYCYPEYMFEKTNGLFICSAEFENEVFTSKYAYSKEDSKDEVCKMILEYINEHCKKKDQESVKENNKVNIESKKIYEESSEEGIAIVPNLKEDVELKNKLQLQKIKNMFFNKTTESNNSNQ</sequence>
<name>A0A437AQH8_9MICR</name>
<evidence type="ECO:0000313" key="2">
    <source>
        <dbReference type="Proteomes" id="UP000282876"/>
    </source>
</evidence>
<dbReference type="Gene3D" id="3.30.160.20">
    <property type="match status" value="1"/>
</dbReference>
<comment type="caution">
    <text evidence="1">The sequence shown here is derived from an EMBL/GenBank/DDBJ whole genome shotgun (WGS) entry which is preliminary data.</text>
</comment>
<gene>
    <name evidence="1" type="ORF">TUBRATIS_001020</name>
</gene>
<dbReference type="SUPFAM" id="SSF54768">
    <property type="entry name" value="dsRNA-binding domain-like"/>
    <property type="match status" value="1"/>
</dbReference>
<keyword evidence="2" id="KW-1185">Reference proteome</keyword>
<dbReference type="VEuPathDB" id="MicrosporidiaDB:TUBRATIS_001020"/>
<dbReference type="EMBL" id="RCSS01000034">
    <property type="protein sequence ID" value="RVD93362.1"/>
    <property type="molecule type" value="Genomic_DNA"/>
</dbReference>
<reference evidence="1 2" key="1">
    <citation type="submission" date="2018-10" db="EMBL/GenBank/DDBJ databases">
        <title>Draft genome sequence of the microsporidian Tubulinosema ratisbonensis.</title>
        <authorList>
            <person name="Polonais V."/>
            <person name="Peyretaillade E."/>
            <person name="Niehus S."/>
            <person name="Wawrzyniak I."/>
            <person name="Franchet A."/>
            <person name="Gaspin C."/>
            <person name="Reichstadt M."/>
            <person name="Belser C."/>
            <person name="Labadie K."/>
            <person name="Delbac F."/>
            <person name="Ferrandon D."/>
        </authorList>
    </citation>
    <scope>NUCLEOTIDE SEQUENCE [LARGE SCALE GENOMIC DNA]</scope>
    <source>
        <strain evidence="1 2">Franzen</strain>
    </source>
</reference>
<dbReference type="OrthoDB" id="2196367at2759"/>